<dbReference type="InterPro" id="IPR036786">
    <property type="entry name" value="Ribosome_mat_SBDS_N_sf"/>
</dbReference>
<reference evidence="6 7" key="1">
    <citation type="journal article" date="2013" name="Appl. Environ. Microbiol.">
        <title>Variation of the Virus-Related Elements within Syntenic Genomes of the Hyperthermophilic Archaeon Aeropyrum.</title>
        <authorList>
            <person name="Daifuku T."/>
            <person name="Yoshida T."/>
            <person name="Kitamura T."/>
            <person name="Kawaichi S."/>
            <person name="Inoue T."/>
            <person name="Nomura K."/>
            <person name="Yoshida Y."/>
            <person name="Kuno S."/>
            <person name="Sako Y."/>
        </authorList>
    </citation>
    <scope>NUCLEOTIDE SEQUENCE [LARGE SCALE GENOMIC DNA]</scope>
    <source>
        <strain evidence="6 7">SY1</strain>
    </source>
</reference>
<feature type="domain" description="Ribosome maturation protein SDO1/SBDS C-terminal" evidence="5">
    <location>
        <begin position="165"/>
        <end position="231"/>
    </location>
</feature>
<accession>U3T9L2</accession>
<evidence type="ECO:0000313" key="7">
    <source>
        <dbReference type="Proteomes" id="UP000016887"/>
    </source>
</evidence>
<dbReference type="InterPro" id="IPR046928">
    <property type="entry name" value="SDO1/SBDS_C"/>
</dbReference>
<dbReference type="Pfam" id="PF20268">
    <property type="entry name" value="SBDS_C"/>
    <property type="match status" value="1"/>
</dbReference>
<dbReference type="STRING" id="1198449.ACAM_0738"/>
<dbReference type="Gene3D" id="3.30.1250.10">
    <property type="entry name" value="Ribosome maturation protein SBDS, N-terminal domain"/>
    <property type="match status" value="1"/>
</dbReference>
<protein>
    <recommendedName>
        <fullName evidence="2">Ribosome maturation protein SDO1 homolog</fullName>
    </recommendedName>
</protein>
<dbReference type="SUPFAM" id="SSF89895">
    <property type="entry name" value="FYSH domain"/>
    <property type="match status" value="1"/>
</dbReference>
<proteinExistence type="inferred from homology"/>
<dbReference type="KEGG" id="acj:ACAM_0738"/>
<dbReference type="SUPFAM" id="SSF109728">
    <property type="entry name" value="Hypothetical protein AF0491, middle domain"/>
    <property type="match status" value="1"/>
</dbReference>
<dbReference type="AlphaFoldDB" id="U3T9L2"/>
<dbReference type="GO" id="GO:0042256">
    <property type="term" value="P:cytosolic ribosome assembly"/>
    <property type="evidence" value="ECO:0007669"/>
    <property type="project" value="InterPro"/>
</dbReference>
<comment type="similarity">
    <text evidence="1">Belongs to the SDO1/SBDS family.</text>
</comment>
<dbReference type="PANTHER" id="PTHR10927:SF4">
    <property type="entry name" value="RIBOSOME MATURATION PROTEIN SDO1 HOMOLOG"/>
    <property type="match status" value="1"/>
</dbReference>
<dbReference type="EMBL" id="AP012489">
    <property type="protein sequence ID" value="BAN90207.1"/>
    <property type="molecule type" value="Genomic_DNA"/>
</dbReference>
<dbReference type="Proteomes" id="UP000016887">
    <property type="component" value="Chromosome"/>
</dbReference>
<organism evidence="6 7">
    <name type="scientific">Aeropyrum camini SY1 = JCM 12091</name>
    <dbReference type="NCBI Taxonomy" id="1198449"/>
    <lineage>
        <taxon>Archaea</taxon>
        <taxon>Thermoproteota</taxon>
        <taxon>Thermoprotei</taxon>
        <taxon>Desulfurococcales</taxon>
        <taxon>Desulfurococcaceae</taxon>
        <taxon>Aeropyrum</taxon>
    </lineage>
</organism>
<evidence type="ECO:0000313" key="6">
    <source>
        <dbReference type="EMBL" id="BAN90207.1"/>
    </source>
</evidence>
<dbReference type="PANTHER" id="PTHR10927">
    <property type="entry name" value="RIBOSOME MATURATION PROTEIN SBDS"/>
    <property type="match status" value="1"/>
</dbReference>
<evidence type="ECO:0000259" key="4">
    <source>
        <dbReference type="Pfam" id="PF09377"/>
    </source>
</evidence>
<dbReference type="PROSITE" id="PS01267">
    <property type="entry name" value="UPF0023"/>
    <property type="match status" value="1"/>
</dbReference>
<dbReference type="eggNOG" id="arCOG04187">
    <property type="taxonomic scope" value="Archaea"/>
</dbReference>
<name>U3T9L2_9CREN</name>
<sequence length="233" mass="26603">MSKRQDYLVAWMEVRGKRFEILVRPELAFRYKEKGDVDLEDVLWTDTIYRDVRKGLKASPEEVKKAFGTSDPRRVAERILKEGEIQLTEEQRRKLLEAKRRQIISYIARNAIDPTTGRPIPEARIEAALEEVRFPINLWRDAESQAVEAVRLIARVMPIRLAKALLEVKIPPPHSGRAYQALMRMGEVKKTDWLPDGSLKAELEIPAGAQVEITSRIQALARGAAEVKVKKVA</sequence>
<dbReference type="InterPro" id="IPR002140">
    <property type="entry name" value="Sdo1/SBDS"/>
</dbReference>
<dbReference type="InterPro" id="IPR035647">
    <property type="entry name" value="EFG_III/V"/>
</dbReference>
<dbReference type="Gene3D" id="3.30.70.240">
    <property type="match status" value="1"/>
</dbReference>
<dbReference type="InterPro" id="IPR039100">
    <property type="entry name" value="Sdo1/SBDS-like"/>
</dbReference>
<dbReference type="InterPro" id="IPR018023">
    <property type="entry name" value="Ribosome_mat_SBDS_CS"/>
</dbReference>
<evidence type="ECO:0000259" key="5">
    <source>
        <dbReference type="Pfam" id="PF20268"/>
    </source>
</evidence>
<dbReference type="OrthoDB" id="84504at2157"/>
<evidence type="ECO:0000256" key="1">
    <source>
        <dbReference type="ARBA" id="ARBA00007433"/>
    </source>
</evidence>
<dbReference type="InterPro" id="IPR037188">
    <property type="entry name" value="Sdo1/SBDS_central_sf"/>
</dbReference>
<gene>
    <name evidence="6" type="ORF">ACAM_0738</name>
</gene>
<dbReference type="Pfam" id="PF09377">
    <property type="entry name" value="SBDS_domain_II"/>
    <property type="match status" value="1"/>
</dbReference>
<evidence type="ECO:0000256" key="2">
    <source>
        <dbReference type="ARBA" id="ARBA00015892"/>
    </source>
</evidence>
<dbReference type="RefSeq" id="WP_022541480.1">
    <property type="nucleotide sequence ID" value="NC_022521.1"/>
</dbReference>
<dbReference type="Gene3D" id="1.10.10.900">
    <property type="entry name" value="SBDS protein C-terminal domain, subdomain 1"/>
    <property type="match status" value="1"/>
</dbReference>
<dbReference type="NCBIfam" id="TIGR00291">
    <property type="entry name" value="RNA_SBDS"/>
    <property type="match status" value="1"/>
</dbReference>
<dbReference type="InterPro" id="IPR018978">
    <property type="entry name" value="SDO1/SBDS_central"/>
</dbReference>
<dbReference type="GeneID" id="17110130"/>
<feature type="domain" description="Ribosome maturation protein SDO1/SBDS central" evidence="4">
    <location>
        <begin position="101"/>
        <end position="162"/>
    </location>
</feature>
<dbReference type="Pfam" id="PF01172">
    <property type="entry name" value="SBDS_N"/>
    <property type="match status" value="1"/>
</dbReference>
<dbReference type="InterPro" id="IPR019783">
    <property type="entry name" value="SDO1/SBDS_N"/>
</dbReference>
<evidence type="ECO:0000259" key="3">
    <source>
        <dbReference type="Pfam" id="PF01172"/>
    </source>
</evidence>
<dbReference type="SUPFAM" id="SSF54980">
    <property type="entry name" value="EF-G C-terminal domain-like"/>
    <property type="match status" value="1"/>
</dbReference>
<dbReference type="PATRIC" id="fig|1198449.6.peg.745"/>
<keyword evidence="7" id="KW-1185">Reference proteome</keyword>
<feature type="domain" description="Ribosome maturation protein SDO1/SBDS N-terminal" evidence="3">
    <location>
        <begin position="9"/>
        <end position="93"/>
    </location>
</feature>